<evidence type="ECO:0000256" key="1">
    <source>
        <dbReference type="SAM" id="Phobius"/>
    </source>
</evidence>
<proteinExistence type="predicted"/>
<feature type="non-terminal residue" evidence="2">
    <location>
        <position position="154"/>
    </location>
</feature>
<gene>
    <name evidence="2" type="ORF">METZ01_LOCUS317325</name>
</gene>
<protein>
    <submittedName>
        <fullName evidence="2">Uncharacterized protein</fullName>
    </submittedName>
</protein>
<reference evidence="2" key="1">
    <citation type="submission" date="2018-05" db="EMBL/GenBank/DDBJ databases">
        <authorList>
            <person name="Lanie J.A."/>
            <person name="Ng W.-L."/>
            <person name="Kazmierczak K.M."/>
            <person name="Andrzejewski T.M."/>
            <person name="Davidsen T.M."/>
            <person name="Wayne K.J."/>
            <person name="Tettelin H."/>
            <person name="Glass J.I."/>
            <person name="Rusch D."/>
            <person name="Podicherti R."/>
            <person name="Tsui H.-C.T."/>
            <person name="Winkler M.E."/>
        </authorList>
    </citation>
    <scope>NUCLEOTIDE SEQUENCE</scope>
</reference>
<dbReference type="AlphaFoldDB" id="A0A382NY32"/>
<organism evidence="2">
    <name type="scientific">marine metagenome</name>
    <dbReference type="NCBI Taxonomy" id="408172"/>
    <lineage>
        <taxon>unclassified sequences</taxon>
        <taxon>metagenomes</taxon>
        <taxon>ecological metagenomes</taxon>
    </lineage>
</organism>
<keyword evidence="1" id="KW-0472">Membrane</keyword>
<feature type="transmembrane region" description="Helical" evidence="1">
    <location>
        <begin position="130"/>
        <end position="151"/>
    </location>
</feature>
<sequence length="154" mass="16840">MPILFFGRVFAHGGGDEQIVREKAGPYYVTVWSTSDVSSSDLHFTVAVGDLEDSPVLNASVIIKVTPLDKGQPETAKPATTGQSANKFRYETDFSGIETGVYLITVTINGDTGKGVTTFEMEHSYHEDTFWWNEAVLLSVVVLGGAGFLYLRRV</sequence>
<keyword evidence="1" id="KW-1133">Transmembrane helix</keyword>
<dbReference type="EMBL" id="UINC01102668">
    <property type="protein sequence ID" value="SVC64471.1"/>
    <property type="molecule type" value="Genomic_DNA"/>
</dbReference>
<evidence type="ECO:0000313" key="2">
    <source>
        <dbReference type="EMBL" id="SVC64471.1"/>
    </source>
</evidence>
<name>A0A382NY32_9ZZZZ</name>
<feature type="non-terminal residue" evidence="2">
    <location>
        <position position="1"/>
    </location>
</feature>
<accession>A0A382NY32</accession>
<keyword evidence="1" id="KW-0812">Transmembrane</keyword>